<sequence length="147" mass="16867">MQTGPEDRPRRGASRRRGSALLRLQGHHVIHVGHRHHVLVHVVHDPERAGEHDHEDDHREDRGGERPAPLGRAVHMQEEHQMHEDLHRGEPHDQADHRDAADLHLAHHQREGNDGEQRREGEARHQRAHAAVAAVLRMCAHQISLTR</sequence>
<gene>
    <name evidence="2" type="ORF">SDC9_37641</name>
</gene>
<protein>
    <submittedName>
        <fullName evidence="2">Uncharacterized protein</fullName>
    </submittedName>
</protein>
<feature type="compositionally biased region" description="Basic and acidic residues" evidence="1">
    <location>
        <begin position="46"/>
        <end position="65"/>
    </location>
</feature>
<evidence type="ECO:0000313" key="2">
    <source>
        <dbReference type="EMBL" id="MPL91566.1"/>
    </source>
</evidence>
<proteinExistence type="predicted"/>
<feature type="compositionally biased region" description="Basic and acidic residues" evidence="1">
    <location>
        <begin position="75"/>
        <end position="125"/>
    </location>
</feature>
<evidence type="ECO:0000256" key="1">
    <source>
        <dbReference type="SAM" id="MobiDB-lite"/>
    </source>
</evidence>
<feature type="region of interest" description="Disordered" evidence="1">
    <location>
        <begin position="46"/>
        <end position="127"/>
    </location>
</feature>
<accession>A0A644VJS3</accession>
<dbReference type="AlphaFoldDB" id="A0A644VJS3"/>
<reference evidence="2" key="1">
    <citation type="submission" date="2019-08" db="EMBL/GenBank/DDBJ databases">
        <authorList>
            <person name="Kucharzyk K."/>
            <person name="Murdoch R.W."/>
            <person name="Higgins S."/>
            <person name="Loffler F."/>
        </authorList>
    </citation>
    <scope>NUCLEOTIDE SEQUENCE</scope>
</reference>
<name>A0A644VJS3_9ZZZZ</name>
<dbReference type="EMBL" id="VSSQ01000333">
    <property type="protein sequence ID" value="MPL91566.1"/>
    <property type="molecule type" value="Genomic_DNA"/>
</dbReference>
<comment type="caution">
    <text evidence="2">The sequence shown here is derived from an EMBL/GenBank/DDBJ whole genome shotgun (WGS) entry which is preliminary data.</text>
</comment>
<organism evidence="2">
    <name type="scientific">bioreactor metagenome</name>
    <dbReference type="NCBI Taxonomy" id="1076179"/>
    <lineage>
        <taxon>unclassified sequences</taxon>
        <taxon>metagenomes</taxon>
        <taxon>ecological metagenomes</taxon>
    </lineage>
</organism>